<dbReference type="InterPro" id="IPR044742">
    <property type="entry name" value="DEAD/DEAH_RhlB"/>
</dbReference>
<dbReference type="PROSITE" id="PS51195">
    <property type="entry name" value="Q_MOTIF"/>
    <property type="match status" value="1"/>
</dbReference>
<keyword evidence="2 7" id="KW-0378">Hydrolase</keyword>
<dbReference type="InterPro" id="IPR001650">
    <property type="entry name" value="Helicase_C-like"/>
</dbReference>
<keyword evidence="1 7" id="KW-0547">Nucleotide-binding</keyword>
<gene>
    <name evidence="12" type="primary">rhlE</name>
    <name evidence="12" type="ORF">ERS852381_00619</name>
</gene>
<feature type="region of interest" description="Disordered" evidence="8">
    <location>
        <begin position="110"/>
        <end position="140"/>
    </location>
</feature>
<feature type="compositionally biased region" description="Basic and acidic residues" evidence="8">
    <location>
        <begin position="497"/>
        <end position="510"/>
    </location>
</feature>
<feature type="domain" description="Helicase ATP-binding" evidence="9">
    <location>
        <begin position="77"/>
        <end position="271"/>
    </location>
</feature>
<dbReference type="InterPro" id="IPR027417">
    <property type="entry name" value="P-loop_NTPase"/>
</dbReference>
<feature type="compositionally biased region" description="Basic and acidic residues" evidence="8">
    <location>
        <begin position="473"/>
        <end position="486"/>
    </location>
</feature>
<dbReference type="PROSITE" id="PS51192">
    <property type="entry name" value="HELICASE_ATP_BIND_1"/>
    <property type="match status" value="1"/>
</dbReference>
<dbReference type="CDD" id="cd18787">
    <property type="entry name" value="SF2_C_DEAD"/>
    <property type="match status" value="1"/>
</dbReference>
<feature type="compositionally biased region" description="Basic and acidic residues" evidence="8">
    <location>
        <begin position="669"/>
        <end position="699"/>
    </location>
</feature>
<dbReference type="GO" id="GO:0005524">
    <property type="term" value="F:ATP binding"/>
    <property type="evidence" value="ECO:0007669"/>
    <property type="project" value="UniProtKB-KW"/>
</dbReference>
<feature type="short sequence motif" description="Q motif" evidence="6">
    <location>
        <begin position="46"/>
        <end position="74"/>
    </location>
</feature>
<evidence type="ECO:0000256" key="1">
    <source>
        <dbReference type="ARBA" id="ARBA00022741"/>
    </source>
</evidence>
<keyword evidence="3 7" id="KW-0347">Helicase</keyword>
<dbReference type="InterPro" id="IPR014001">
    <property type="entry name" value="Helicase_ATP-bd"/>
</dbReference>
<sequence>MRNSVSDVTDAEILDETREAMTQAAFDAADEANAAQAVESATESLPAFDELGLSDEMLRAIENLGYTAPTPVQAGSIPVVLEGRDLLAAAQTGTGKTAAFLLPTMNNLEHIAPPKPVRERGGRNRRRGAKKPEGNGRGPVMLVITPTRELAQQIDEVASKIADVTGHVAVTVVGGVSYKPQTAALKYGCDILVATPGRLVDLIEQGACHLNEVKVLVLDEADRMLDMGFLPAVRRIVRETPAERQTLLFSATLDEEAVGEITDLVSDPARVEIAPATSTADTVDQFVFPVSIEAKNNLLPEFLKKEGPERTIVFMRTKHRADSCCRRLERKGIKAAAIHGNRSQAQRERALSAFRDGTVDVLVATDVLARGIDISDVRYVVNFDVPAEPTDYIHRIGRTGRAGELGWAITFVTEQDVDEFYEIEKLMDKTADIYEAGDLHVGPNPPAVDPERDPAAFKVKKKTKRGKSKSKKKLEQARRDGKRNGDDYGDVAGRSNRGRDERRGDGERPSRPKRGGKTRVREGVQARVDEAVESVAREVAAEERAGAAAVEQAPRGNRAERRAKQFQGEAHRRRREDEDRGGRRRVEREDEGRGSRGGKRGAGDRRRSGRDDERGGRDERRGGEGRGERAARGGESRGGKRFEERGSRGGERREGARGNGGRGGAGRSNESRDRRDPRASRDRRDDWRNYDDTREERRGGYRGGRGGNQADSRGGRAGGRDNRGSYGNSRGGKRGSSSRRPGDGGGKRK</sequence>
<dbReference type="EMBL" id="CYYP01000004">
    <property type="protein sequence ID" value="CUN74935.1"/>
    <property type="molecule type" value="Genomic_DNA"/>
</dbReference>
<dbReference type="GO" id="GO:0003724">
    <property type="term" value="F:RNA helicase activity"/>
    <property type="evidence" value="ECO:0007669"/>
    <property type="project" value="UniProtKB-EC"/>
</dbReference>
<proteinExistence type="inferred from homology"/>
<dbReference type="CDD" id="cd00268">
    <property type="entry name" value="DEADc"/>
    <property type="match status" value="1"/>
</dbReference>
<comment type="similarity">
    <text evidence="5 7">Belongs to the DEAD box helicase family.</text>
</comment>
<dbReference type="PROSITE" id="PS51194">
    <property type="entry name" value="HELICASE_CTER"/>
    <property type="match status" value="1"/>
</dbReference>
<feature type="compositionally biased region" description="Basic and acidic residues" evidence="8">
    <location>
        <begin position="740"/>
        <end position="749"/>
    </location>
</feature>
<feature type="domain" description="DEAD-box RNA helicase Q" evidence="11">
    <location>
        <begin position="46"/>
        <end position="74"/>
    </location>
</feature>
<feature type="compositionally biased region" description="Gly residues" evidence="8">
    <location>
        <begin position="657"/>
        <end position="666"/>
    </location>
</feature>
<feature type="compositionally biased region" description="Basic residues" evidence="8">
    <location>
        <begin position="458"/>
        <end position="472"/>
    </location>
</feature>
<dbReference type="Gene3D" id="3.40.50.300">
    <property type="entry name" value="P-loop containing nucleotide triphosphate hydrolases"/>
    <property type="match status" value="2"/>
</dbReference>
<feature type="compositionally biased region" description="Basic and acidic residues" evidence="8">
    <location>
        <begin position="575"/>
        <end position="594"/>
    </location>
</feature>
<feature type="region of interest" description="Disordered" evidence="8">
    <location>
        <begin position="437"/>
        <end position="749"/>
    </location>
</feature>
<name>A0A173ZIG0_9ACTN</name>
<dbReference type="SMART" id="SM00490">
    <property type="entry name" value="HELICc"/>
    <property type="match status" value="1"/>
</dbReference>
<dbReference type="AlphaFoldDB" id="A0A173ZIG0"/>
<evidence type="ECO:0000256" key="4">
    <source>
        <dbReference type="ARBA" id="ARBA00022840"/>
    </source>
</evidence>
<evidence type="ECO:0000259" key="9">
    <source>
        <dbReference type="PROSITE" id="PS51192"/>
    </source>
</evidence>
<dbReference type="InterPro" id="IPR050079">
    <property type="entry name" value="DEAD_box_RNA_helicase"/>
</dbReference>
<reference evidence="12 13" key="1">
    <citation type="submission" date="2015-09" db="EMBL/GenBank/DDBJ databases">
        <authorList>
            <consortium name="Pathogen Informatics"/>
        </authorList>
    </citation>
    <scope>NUCLEOTIDE SEQUENCE [LARGE SCALE GENOMIC DNA]</scope>
    <source>
        <strain evidence="12 13">2789STDY5608823</strain>
    </source>
</reference>
<dbReference type="InterPro" id="IPR000629">
    <property type="entry name" value="RNA-helicase_DEAD-box_CS"/>
</dbReference>
<accession>A0A173ZIG0</accession>
<evidence type="ECO:0000256" key="6">
    <source>
        <dbReference type="PROSITE-ProRule" id="PRU00552"/>
    </source>
</evidence>
<organism evidence="12 13">
    <name type="scientific">Collinsella aerofaciens</name>
    <dbReference type="NCBI Taxonomy" id="74426"/>
    <lineage>
        <taxon>Bacteria</taxon>
        <taxon>Bacillati</taxon>
        <taxon>Actinomycetota</taxon>
        <taxon>Coriobacteriia</taxon>
        <taxon>Coriobacteriales</taxon>
        <taxon>Coriobacteriaceae</taxon>
        <taxon>Collinsella</taxon>
    </lineage>
</organism>
<evidence type="ECO:0000256" key="5">
    <source>
        <dbReference type="ARBA" id="ARBA00038437"/>
    </source>
</evidence>
<dbReference type="EC" id="3.6.4.13" evidence="12"/>
<dbReference type="GO" id="GO:0016787">
    <property type="term" value="F:hydrolase activity"/>
    <property type="evidence" value="ECO:0007669"/>
    <property type="project" value="UniProtKB-KW"/>
</dbReference>
<evidence type="ECO:0000259" key="10">
    <source>
        <dbReference type="PROSITE" id="PS51194"/>
    </source>
</evidence>
<dbReference type="PANTHER" id="PTHR47959">
    <property type="entry name" value="ATP-DEPENDENT RNA HELICASE RHLE-RELATED"/>
    <property type="match status" value="1"/>
</dbReference>
<dbReference type="Proteomes" id="UP000095468">
    <property type="component" value="Unassembled WGS sequence"/>
</dbReference>
<evidence type="ECO:0000259" key="11">
    <source>
        <dbReference type="PROSITE" id="PS51195"/>
    </source>
</evidence>
<feature type="compositionally biased region" description="Basic and acidic residues" evidence="8">
    <location>
        <begin position="519"/>
        <end position="545"/>
    </location>
</feature>
<dbReference type="SUPFAM" id="SSF52540">
    <property type="entry name" value="P-loop containing nucleoside triphosphate hydrolases"/>
    <property type="match status" value="1"/>
</dbReference>
<dbReference type="SMART" id="SM00487">
    <property type="entry name" value="DEXDc"/>
    <property type="match status" value="1"/>
</dbReference>
<dbReference type="PROSITE" id="PS00039">
    <property type="entry name" value="DEAD_ATP_HELICASE"/>
    <property type="match status" value="1"/>
</dbReference>
<dbReference type="Pfam" id="PF00270">
    <property type="entry name" value="DEAD"/>
    <property type="match status" value="1"/>
</dbReference>
<dbReference type="InterPro" id="IPR011545">
    <property type="entry name" value="DEAD/DEAH_box_helicase_dom"/>
</dbReference>
<dbReference type="PANTHER" id="PTHR47959:SF13">
    <property type="entry name" value="ATP-DEPENDENT RNA HELICASE RHLE"/>
    <property type="match status" value="1"/>
</dbReference>
<dbReference type="RefSeq" id="WP_055285709.1">
    <property type="nucleotide sequence ID" value="NZ_CYYP01000004.1"/>
</dbReference>
<evidence type="ECO:0000256" key="8">
    <source>
        <dbReference type="SAM" id="MobiDB-lite"/>
    </source>
</evidence>
<feature type="domain" description="Helicase C-terminal" evidence="10">
    <location>
        <begin position="298"/>
        <end position="442"/>
    </location>
</feature>
<dbReference type="InterPro" id="IPR014014">
    <property type="entry name" value="RNA_helicase_DEAD_Q_motif"/>
</dbReference>
<evidence type="ECO:0000256" key="2">
    <source>
        <dbReference type="ARBA" id="ARBA00022801"/>
    </source>
</evidence>
<evidence type="ECO:0000256" key="3">
    <source>
        <dbReference type="ARBA" id="ARBA00022806"/>
    </source>
</evidence>
<feature type="compositionally biased region" description="Basic and acidic residues" evidence="8">
    <location>
        <begin position="601"/>
        <end position="656"/>
    </location>
</feature>
<evidence type="ECO:0000313" key="13">
    <source>
        <dbReference type="Proteomes" id="UP000095468"/>
    </source>
</evidence>
<dbReference type="Pfam" id="PF00271">
    <property type="entry name" value="Helicase_C"/>
    <property type="match status" value="1"/>
</dbReference>
<protein>
    <submittedName>
        <fullName evidence="12">ATP-dependent RNA helicase rhlE</fullName>
        <ecNumber evidence="12">3.6.4.13</ecNumber>
    </submittedName>
</protein>
<evidence type="ECO:0000313" key="12">
    <source>
        <dbReference type="EMBL" id="CUN74935.1"/>
    </source>
</evidence>
<keyword evidence="4 7" id="KW-0067">ATP-binding</keyword>
<dbReference type="GO" id="GO:0005829">
    <property type="term" value="C:cytosol"/>
    <property type="evidence" value="ECO:0007669"/>
    <property type="project" value="TreeGrafter"/>
</dbReference>
<evidence type="ECO:0000256" key="7">
    <source>
        <dbReference type="RuleBase" id="RU000492"/>
    </source>
</evidence>
<dbReference type="GO" id="GO:0003676">
    <property type="term" value="F:nucleic acid binding"/>
    <property type="evidence" value="ECO:0007669"/>
    <property type="project" value="InterPro"/>
</dbReference>